<protein>
    <submittedName>
        <fullName evidence="2">Uncharacterized protein</fullName>
    </submittedName>
</protein>
<proteinExistence type="predicted"/>
<accession>A0A9D4UB98</accession>
<gene>
    <name evidence="2" type="ORF">GOP47_0021307</name>
</gene>
<reference evidence="2" key="1">
    <citation type="submission" date="2021-01" db="EMBL/GenBank/DDBJ databases">
        <title>Adiantum capillus-veneris genome.</title>
        <authorList>
            <person name="Fang Y."/>
            <person name="Liao Q."/>
        </authorList>
    </citation>
    <scope>NUCLEOTIDE SEQUENCE</scope>
    <source>
        <strain evidence="2">H3</strain>
        <tissue evidence="2">Leaf</tissue>
    </source>
</reference>
<evidence type="ECO:0000313" key="3">
    <source>
        <dbReference type="Proteomes" id="UP000886520"/>
    </source>
</evidence>
<feature type="region of interest" description="Disordered" evidence="1">
    <location>
        <begin position="1"/>
        <end position="49"/>
    </location>
</feature>
<dbReference type="AlphaFoldDB" id="A0A9D4UB98"/>
<evidence type="ECO:0000256" key="1">
    <source>
        <dbReference type="SAM" id="MobiDB-lite"/>
    </source>
</evidence>
<dbReference type="Proteomes" id="UP000886520">
    <property type="component" value="Chromosome 20"/>
</dbReference>
<sequence length="105" mass="11008">MYNQPIAGRGASRASVAKERGPSCRKQGTNPGPPKHEKRQPEEVPSEVAGWQKAESYKGEALGSVSFRAGDHGGVSHAVAENGGQDGECMQESHQVVASRARGGP</sequence>
<organism evidence="2 3">
    <name type="scientific">Adiantum capillus-veneris</name>
    <name type="common">Maidenhair fern</name>
    <dbReference type="NCBI Taxonomy" id="13818"/>
    <lineage>
        <taxon>Eukaryota</taxon>
        <taxon>Viridiplantae</taxon>
        <taxon>Streptophyta</taxon>
        <taxon>Embryophyta</taxon>
        <taxon>Tracheophyta</taxon>
        <taxon>Polypodiopsida</taxon>
        <taxon>Polypodiidae</taxon>
        <taxon>Polypodiales</taxon>
        <taxon>Pteridineae</taxon>
        <taxon>Pteridaceae</taxon>
        <taxon>Vittarioideae</taxon>
        <taxon>Adiantum</taxon>
    </lineage>
</organism>
<dbReference type="EMBL" id="JABFUD020000020">
    <property type="protein sequence ID" value="KAI5064637.1"/>
    <property type="molecule type" value="Genomic_DNA"/>
</dbReference>
<name>A0A9D4UB98_ADICA</name>
<evidence type="ECO:0000313" key="2">
    <source>
        <dbReference type="EMBL" id="KAI5064637.1"/>
    </source>
</evidence>
<comment type="caution">
    <text evidence="2">The sequence shown here is derived from an EMBL/GenBank/DDBJ whole genome shotgun (WGS) entry which is preliminary data.</text>
</comment>
<feature type="region of interest" description="Disordered" evidence="1">
    <location>
        <begin position="68"/>
        <end position="105"/>
    </location>
</feature>
<keyword evidence="3" id="KW-1185">Reference proteome</keyword>